<dbReference type="InterPro" id="IPR036427">
    <property type="entry name" value="Bromodomain-like_sf"/>
</dbReference>
<dbReference type="InterPro" id="IPR018359">
    <property type="entry name" value="Bromodomain_CS"/>
</dbReference>
<evidence type="ECO:0000256" key="4">
    <source>
        <dbReference type="ARBA" id="ARBA00022737"/>
    </source>
</evidence>
<dbReference type="GO" id="GO:0005634">
    <property type="term" value="C:nucleus"/>
    <property type="evidence" value="ECO:0007669"/>
    <property type="project" value="UniProtKB-SubCell"/>
</dbReference>
<dbReference type="PRINTS" id="PR00503">
    <property type="entry name" value="BROMODOMAIN"/>
</dbReference>
<evidence type="ECO:0000256" key="5">
    <source>
        <dbReference type="ARBA" id="ARBA00023015"/>
    </source>
</evidence>
<evidence type="ECO:0000256" key="7">
    <source>
        <dbReference type="ARBA" id="ARBA00023163"/>
    </source>
</evidence>
<dbReference type="InterPro" id="IPR001487">
    <property type="entry name" value="Bromodomain"/>
</dbReference>
<evidence type="ECO:0000256" key="12">
    <source>
        <dbReference type="SAM" id="Coils"/>
    </source>
</evidence>
<feature type="compositionally biased region" description="Low complexity" evidence="13">
    <location>
        <begin position="640"/>
        <end position="663"/>
    </location>
</feature>
<keyword evidence="8" id="KW-0539">Nucleus</keyword>
<dbReference type="InterPro" id="IPR050935">
    <property type="entry name" value="Bromo_chromatin_reader"/>
</dbReference>
<evidence type="ECO:0000256" key="8">
    <source>
        <dbReference type="ARBA" id="ARBA00023242"/>
    </source>
</evidence>
<accession>A0A5C6NB12</accession>
<dbReference type="InterPro" id="IPR043508">
    <property type="entry name" value="Bromo_Brdt_I"/>
</dbReference>
<proteinExistence type="predicted"/>
<comment type="subunit">
    <text evidence="10">Homodimer. Interacts with E2F1. Interacts with (acetylated) STAT3; promoting STAT3 recruitment to chromatin. Interacts with CTCF; promoting BRD2 recruitment to chromatin.</text>
</comment>
<evidence type="ECO:0000256" key="10">
    <source>
        <dbReference type="ARBA" id="ARBA00046861"/>
    </source>
</evidence>
<comment type="caution">
    <text evidence="15">The sequence shown here is derived from an EMBL/GenBank/DDBJ whole genome shotgun (WGS) entry which is preliminary data.</text>
</comment>
<dbReference type="Pfam" id="PF00439">
    <property type="entry name" value="Bromodomain"/>
    <property type="match status" value="2"/>
</dbReference>
<dbReference type="PROSITE" id="PS00633">
    <property type="entry name" value="BROMODOMAIN_1"/>
    <property type="match status" value="2"/>
</dbReference>
<dbReference type="InterPro" id="IPR031354">
    <property type="entry name" value="BRD4_CDT"/>
</dbReference>
<feature type="region of interest" description="Disordered" evidence="13">
    <location>
        <begin position="640"/>
        <end position="705"/>
    </location>
</feature>
<feature type="region of interest" description="Disordered" evidence="13">
    <location>
        <begin position="71"/>
        <end position="93"/>
    </location>
</feature>
<feature type="compositionally biased region" description="Basic and acidic residues" evidence="13">
    <location>
        <begin position="664"/>
        <end position="678"/>
    </location>
</feature>
<sequence>MITRILSRSARRISYCHTEWAKANRSRFHWITVHPCLKCVLLKMCDGHKAAGRHAKASPYLWPLDDAAPGRLRPSTSGNPPPPEASNPKRPGRVTNQLNYLEKVVIKALWRHHFSWPFQRPVDAVALGLPDYYTVITNPMDLSTIMMRLKNKYYWQALECIQDLNTMFSNCYVYNQPGDGIVFMAQTLEKLCQEKLTLMPKPECEAKGRKMSEDIEQHVLGAIKQHSLVSTADLQQFQPVLRSQEETLKKGSKRKAAPCPLTVRAGGEASPPADHATVGALTCRRSSGRSIKPPKKDFPFERKTVRLSAALKCCSGVLKEMLSKRHYACAWPFYSPVDVVALGLHDYHDIIKQPMDLSTIRKKMDQGEYAQPAEFAADVRLMFSNCYKYNPPSHEVVHMARKLQEVFEARYVKVPQEASYFPHPCSDRAQGETVGMLSTTSDSESCSEAEGPSEQVAEQLANLKERLKVVSHQLSRLTQVPSKKRKNRLKREKIAKKHLRSKHKSSRCKIVIKRVGESKRSALQGGENDLQRAFPVKCKGLPTTTCQEESRMKSQIKKLPVDKLRTPDSSRSKLPSTQVVTRDACNNIVAKQSAVRSTGRLQTPTKLLISNRMQTKRPVQLKAKVPASPSVCPWLSSEGSSSCSSSSSSWSSPGNTSSSSSSSDHSDSDAGSKTRKCTESSQTLKRKQKVARAACSEQPNETQGMTKNELCEELPACLPDLCSLSPKMSRECLLDWCQARFQGPMVSPLRDSPVLCRPDENLRLPHSQVTGVSHAAAEYKPAENEKAQTLRKEIVLKNADSWARLASQSVALASGKSSKDAFQQFRKAALEKERVKALKKQVEGNEKRASPGKTCSLDPCKTQENLEPLGKDAGLTENICTTATLDTLKDVEMPKSSIEAFITPLEREREMARKREQERRRREAISGIDITRQWDVMTSFELNLD</sequence>
<evidence type="ECO:0000256" key="6">
    <source>
        <dbReference type="ARBA" id="ARBA00023117"/>
    </source>
</evidence>
<comment type="subcellular location">
    <subcellularLocation>
        <location evidence="2">Chromosome</location>
    </subcellularLocation>
    <subcellularLocation>
        <location evidence="1">Nucleus</location>
    </subcellularLocation>
</comment>
<dbReference type="GO" id="GO:0006338">
    <property type="term" value="P:chromatin remodeling"/>
    <property type="evidence" value="ECO:0007669"/>
    <property type="project" value="TreeGrafter"/>
</dbReference>
<evidence type="ECO:0000256" key="2">
    <source>
        <dbReference type="ARBA" id="ARBA00004286"/>
    </source>
</evidence>
<feature type="domain" description="Bromo" evidence="14">
    <location>
        <begin position="325"/>
        <end position="397"/>
    </location>
</feature>
<keyword evidence="3" id="KW-0158">Chromosome</keyword>
<keyword evidence="12" id="KW-0175">Coiled coil</keyword>
<dbReference type="GO" id="GO:0000785">
    <property type="term" value="C:chromatin"/>
    <property type="evidence" value="ECO:0007669"/>
    <property type="project" value="TreeGrafter"/>
</dbReference>
<dbReference type="CDD" id="cd05497">
    <property type="entry name" value="Bromo_Brdt_I_like"/>
    <property type="match status" value="1"/>
</dbReference>
<protein>
    <recommendedName>
        <fullName evidence="9">Bromodomain-containing protein 2</fullName>
    </recommendedName>
</protein>
<feature type="domain" description="Bromo" evidence="14">
    <location>
        <begin position="110"/>
        <end position="182"/>
    </location>
</feature>
<keyword evidence="16" id="KW-1185">Reference proteome</keyword>
<dbReference type="Proteomes" id="UP000324091">
    <property type="component" value="Chromosome 4"/>
</dbReference>
<evidence type="ECO:0000256" key="1">
    <source>
        <dbReference type="ARBA" id="ARBA00004123"/>
    </source>
</evidence>
<keyword evidence="6 11" id="KW-0103">Bromodomain</keyword>
<dbReference type="PROSITE" id="PS50014">
    <property type="entry name" value="BROMODOMAIN_2"/>
    <property type="match status" value="2"/>
</dbReference>
<evidence type="ECO:0000256" key="13">
    <source>
        <dbReference type="SAM" id="MobiDB-lite"/>
    </source>
</evidence>
<keyword evidence="4" id="KW-0677">Repeat</keyword>
<dbReference type="AlphaFoldDB" id="A0A5C6NB12"/>
<name>A0A5C6NB12_9TELE</name>
<keyword evidence="7" id="KW-0804">Transcription</keyword>
<dbReference type="CDD" id="cd05498">
    <property type="entry name" value="Bromo_Brdt_II_like"/>
    <property type="match status" value="1"/>
</dbReference>
<dbReference type="FunFam" id="1.20.920.10:FF:000002">
    <property type="entry name" value="Bromodomain-containing protein 4"/>
    <property type="match status" value="1"/>
</dbReference>
<reference evidence="15 16" key="1">
    <citation type="submission" date="2019-04" db="EMBL/GenBank/DDBJ databases">
        <title>Chromosome genome assembly for Takifugu flavidus.</title>
        <authorList>
            <person name="Xiao S."/>
        </authorList>
    </citation>
    <scope>NUCLEOTIDE SEQUENCE [LARGE SCALE GENOMIC DNA]</scope>
    <source>
        <strain evidence="15">HTHZ2018</strain>
        <tissue evidence="15">Muscle</tissue>
    </source>
</reference>
<organism evidence="15 16">
    <name type="scientific">Takifugu flavidus</name>
    <name type="common">sansaifugu</name>
    <dbReference type="NCBI Taxonomy" id="433684"/>
    <lineage>
        <taxon>Eukaryota</taxon>
        <taxon>Metazoa</taxon>
        <taxon>Chordata</taxon>
        <taxon>Craniata</taxon>
        <taxon>Vertebrata</taxon>
        <taxon>Euteleostomi</taxon>
        <taxon>Actinopterygii</taxon>
        <taxon>Neopterygii</taxon>
        <taxon>Teleostei</taxon>
        <taxon>Neoteleostei</taxon>
        <taxon>Acanthomorphata</taxon>
        <taxon>Eupercaria</taxon>
        <taxon>Tetraodontiformes</taxon>
        <taxon>Tetradontoidea</taxon>
        <taxon>Tetraodontidae</taxon>
        <taxon>Takifugu</taxon>
    </lineage>
</organism>
<dbReference type="Pfam" id="PF17105">
    <property type="entry name" value="BRD4_CDT"/>
    <property type="match status" value="1"/>
</dbReference>
<gene>
    <name evidence="15" type="ORF">D4764_04G0014840</name>
</gene>
<dbReference type="SUPFAM" id="SSF47370">
    <property type="entry name" value="Bromodomain"/>
    <property type="match status" value="2"/>
</dbReference>
<dbReference type="Gene3D" id="1.20.920.10">
    <property type="entry name" value="Bromodomain-like"/>
    <property type="match status" value="2"/>
</dbReference>
<evidence type="ECO:0000313" key="16">
    <source>
        <dbReference type="Proteomes" id="UP000324091"/>
    </source>
</evidence>
<dbReference type="SMART" id="SM00297">
    <property type="entry name" value="BROMO"/>
    <property type="match status" value="2"/>
</dbReference>
<dbReference type="PANTHER" id="PTHR22880">
    <property type="entry name" value="FALZ-RELATED BROMODOMAIN-CONTAINING PROTEINS"/>
    <property type="match status" value="1"/>
</dbReference>
<evidence type="ECO:0000313" key="15">
    <source>
        <dbReference type="EMBL" id="TWW62837.1"/>
    </source>
</evidence>
<dbReference type="FunFam" id="1.20.920.10:FF:000003">
    <property type="entry name" value="Bromodomain-containing protein 2"/>
    <property type="match status" value="1"/>
</dbReference>
<feature type="coiled-coil region" evidence="12">
    <location>
        <begin position="453"/>
        <end position="480"/>
    </location>
</feature>
<dbReference type="PANTHER" id="PTHR22880:SF240">
    <property type="entry name" value="BROMODOMAIN-CONTAINING PROTEIN 2"/>
    <property type="match status" value="1"/>
</dbReference>
<evidence type="ECO:0000256" key="9">
    <source>
        <dbReference type="ARBA" id="ARBA00040998"/>
    </source>
</evidence>
<evidence type="ECO:0000256" key="11">
    <source>
        <dbReference type="PROSITE-ProRule" id="PRU00035"/>
    </source>
</evidence>
<keyword evidence="5" id="KW-0805">Transcription regulation</keyword>
<dbReference type="GO" id="GO:0006355">
    <property type="term" value="P:regulation of DNA-templated transcription"/>
    <property type="evidence" value="ECO:0007669"/>
    <property type="project" value="TreeGrafter"/>
</dbReference>
<dbReference type="EMBL" id="RHFK02000017">
    <property type="protein sequence ID" value="TWW62837.1"/>
    <property type="molecule type" value="Genomic_DNA"/>
</dbReference>
<dbReference type="InterPro" id="IPR043509">
    <property type="entry name" value="Bromo_Brdt_II"/>
</dbReference>
<evidence type="ECO:0000256" key="3">
    <source>
        <dbReference type="ARBA" id="ARBA00022454"/>
    </source>
</evidence>
<evidence type="ECO:0000259" key="14">
    <source>
        <dbReference type="PROSITE" id="PS50014"/>
    </source>
</evidence>